<proteinExistence type="predicted"/>
<dbReference type="STRING" id="31234.E3N4N8"/>
<accession>E3N4N8</accession>
<dbReference type="InterPro" id="IPR050494">
    <property type="entry name" value="Ser_Thr_dual-spec_kinase"/>
</dbReference>
<keyword evidence="3" id="KW-0547">Nucleotide-binding</keyword>
<dbReference type="GO" id="GO:0004674">
    <property type="term" value="F:protein serine/threonine kinase activity"/>
    <property type="evidence" value="ECO:0007669"/>
    <property type="project" value="UniProtKB-KW"/>
</dbReference>
<dbReference type="SMART" id="SM00220">
    <property type="entry name" value="S_TKc"/>
    <property type="match status" value="1"/>
</dbReference>
<dbReference type="RefSeq" id="XP_003096671.2">
    <property type="nucleotide sequence ID" value="XM_003096623.2"/>
</dbReference>
<dbReference type="PANTHER" id="PTHR24058">
    <property type="entry name" value="DUAL SPECIFICITY PROTEIN KINASE"/>
    <property type="match status" value="1"/>
</dbReference>
<keyword evidence="4" id="KW-0418">Kinase</keyword>
<dbReference type="KEGG" id="crq:GCK72_022575"/>
<protein>
    <submittedName>
        <fullName evidence="6">Uncharacterized protein</fullName>
    </submittedName>
</protein>
<dbReference type="InterPro" id="IPR000719">
    <property type="entry name" value="Prot_kinase_dom"/>
</dbReference>
<dbReference type="HOGENOM" id="CLU_057919_0_0_1"/>
<evidence type="ECO:0000256" key="3">
    <source>
        <dbReference type="ARBA" id="ARBA00022741"/>
    </source>
</evidence>
<evidence type="ECO:0000256" key="2">
    <source>
        <dbReference type="ARBA" id="ARBA00022679"/>
    </source>
</evidence>
<keyword evidence="7" id="KW-1185">Reference proteome</keyword>
<dbReference type="OMA" id="KEYCERD"/>
<organism evidence="7">
    <name type="scientific">Caenorhabditis remanei</name>
    <name type="common">Caenorhabditis vulgaris</name>
    <dbReference type="NCBI Taxonomy" id="31234"/>
    <lineage>
        <taxon>Eukaryota</taxon>
        <taxon>Metazoa</taxon>
        <taxon>Ecdysozoa</taxon>
        <taxon>Nematoda</taxon>
        <taxon>Chromadorea</taxon>
        <taxon>Rhabditida</taxon>
        <taxon>Rhabditina</taxon>
        <taxon>Rhabditomorpha</taxon>
        <taxon>Rhabditoidea</taxon>
        <taxon>Rhabditidae</taxon>
        <taxon>Peloderinae</taxon>
        <taxon>Caenorhabditis</taxon>
    </lineage>
</organism>
<evidence type="ECO:0000313" key="7">
    <source>
        <dbReference type="Proteomes" id="UP000008281"/>
    </source>
</evidence>
<dbReference type="Gene3D" id="1.10.510.10">
    <property type="entry name" value="Transferase(Phosphotransferase) domain 1"/>
    <property type="match status" value="1"/>
</dbReference>
<dbReference type="eggNOG" id="KOG1164">
    <property type="taxonomic scope" value="Eukaryota"/>
</dbReference>
<dbReference type="InterPro" id="IPR011009">
    <property type="entry name" value="Kinase-like_dom_sf"/>
</dbReference>
<dbReference type="GeneID" id="9824634"/>
<evidence type="ECO:0000256" key="4">
    <source>
        <dbReference type="ARBA" id="ARBA00022777"/>
    </source>
</evidence>
<sequence>MSIDMRPGKVIAKKYVLGDEINCGSFARVFQIKKINEKEFTKVLKMGKSNELNEKYQTEVSILKCCRGQKSFPQITDEISINNFKCIVMTHSGESVADLLERKPTQKFSNSNILRMTTSLFRALDTLHRIGFVHRDIHKGNMMLKLSNGLLVFTLIDFGNSALAKSTLKYHSKSIAININVNFGKTEDYAPIDDFINSMYCLTKCAGIQLFNVRFEAMIQAKEKFHRDPCAVYDSSRKWMGLIMLKLLEIKKGQLKDQKSVRKILDTAIPHCLPTSPIKFKIMEDEVYIE</sequence>
<dbReference type="CTD" id="9824634"/>
<dbReference type="PROSITE" id="PS50011">
    <property type="entry name" value="PROTEIN_KINASE_DOM"/>
    <property type="match status" value="1"/>
</dbReference>
<evidence type="ECO:0000256" key="5">
    <source>
        <dbReference type="ARBA" id="ARBA00022840"/>
    </source>
</evidence>
<dbReference type="EMBL" id="DS268526">
    <property type="protein sequence ID" value="EFO85570.1"/>
    <property type="molecule type" value="Genomic_DNA"/>
</dbReference>
<dbReference type="OrthoDB" id="5806932at2759"/>
<evidence type="ECO:0000256" key="1">
    <source>
        <dbReference type="ARBA" id="ARBA00022527"/>
    </source>
</evidence>
<gene>
    <name evidence="6" type="ORF">CRE_29153</name>
</gene>
<dbReference type="SUPFAM" id="SSF56112">
    <property type="entry name" value="Protein kinase-like (PK-like)"/>
    <property type="match status" value="1"/>
</dbReference>
<name>E3N4N8_CAERE</name>
<dbReference type="AlphaFoldDB" id="E3N4N8"/>
<dbReference type="GO" id="GO:0005524">
    <property type="term" value="F:ATP binding"/>
    <property type="evidence" value="ECO:0007669"/>
    <property type="project" value="UniProtKB-KW"/>
</dbReference>
<keyword evidence="5" id="KW-0067">ATP-binding</keyword>
<reference evidence="6" key="1">
    <citation type="submission" date="2007-07" db="EMBL/GenBank/DDBJ databases">
        <title>PCAP assembly of the Caenorhabditis remanei genome.</title>
        <authorList>
            <consortium name="The Caenorhabditis remanei Sequencing Consortium"/>
            <person name="Wilson R.K."/>
        </authorList>
    </citation>
    <scope>NUCLEOTIDE SEQUENCE [LARGE SCALE GENOMIC DNA]</scope>
    <source>
        <strain evidence="6">PB4641</strain>
    </source>
</reference>
<keyword evidence="1" id="KW-0723">Serine/threonine-protein kinase</keyword>
<evidence type="ECO:0000313" key="6">
    <source>
        <dbReference type="EMBL" id="EFO85570.1"/>
    </source>
</evidence>
<dbReference type="Pfam" id="PF00069">
    <property type="entry name" value="Pkinase"/>
    <property type="match status" value="1"/>
</dbReference>
<dbReference type="Proteomes" id="UP000008281">
    <property type="component" value="Unassembled WGS sequence"/>
</dbReference>
<keyword evidence="2" id="KW-0808">Transferase</keyword>